<gene>
    <name evidence="3" type="ORF">K431DRAFT_218899</name>
</gene>
<evidence type="ECO:0000313" key="4">
    <source>
        <dbReference type="Proteomes" id="UP000799441"/>
    </source>
</evidence>
<dbReference type="AlphaFoldDB" id="A0A9P4QCG2"/>
<dbReference type="SUPFAM" id="SSF52540">
    <property type="entry name" value="P-loop containing nucleoside triphosphate hydrolases"/>
    <property type="match status" value="1"/>
</dbReference>
<proteinExistence type="predicted"/>
<dbReference type="Proteomes" id="UP000799441">
    <property type="component" value="Unassembled WGS sequence"/>
</dbReference>
<dbReference type="EMBL" id="MU003774">
    <property type="protein sequence ID" value="KAF2723849.1"/>
    <property type="molecule type" value="Genomic_DNA"/>
</dbReference>
<reference evidence="3" key="1">
    <citation type="journal article" date="2020" name="Stud. Mycol.">
        <title>101 Dothideomycetes genomes: a test case for predicting lifestyles and emergence of pathogens.</title>
        <authorList>
            <person name="Haridas S."/>
            <person name="Albert R."/>
            <person name="Binder M."/>
            <person name="Bloem J."/>
            <person name="Labutti K."/>
            <person name="Salamov A."/>
            <person name="Andreopoulos B."/>
            <person name="Baker S."/>
            <person name="Barry K."/>
            <person name="Bills G."/>
            <person name="Bluhm B."/>
            <person name="Cannon C."/>
            <person name="Castanera R."/>
            <person name="Culley D."/>
            <person name="Daum C."/>
            <person name="Ezra D."/>
            <person name="Gonzalez J."/>
            <person name="Henrissat B."/>
            <person name="Kuo A."/>
            <person name="Liang C."/>
            <person name="Lipzen A."/>
            <person name="Lutzoni F."/>
            <person name="Magnuson J."/>
            <person name="Mondo S."/>
            <person name="Nolan M."/>
            <person name="Ohm R."/>
            <person name="Pangilinan J."/>
            <person name="Park H.-J."/>
            <person name="Ramirez L."/>
            <person name="Alfaro M."/>
            <person name="Sun H."/>
            <person name="Tritt A."/>
            <person name="Yoshinaga Y."/>
            <person name="Zwiers L.-H."/>
            <person name="Turgeon B."/>
            <person name="Goodwin S."/>
            <person name="Spatafora J."/>
            <person name="Crous P."/>
            <person name="Grigoriev I."/>
        </authorList>
    </citation>
    <scope>NUCLEOTIDE SEQUENCE</scope>
    <source>
        <strain evidence="3">CBS 116435</strain>
    </source>
</reference>
<keyword evidence="1" id="KW-0677">Repeat</keyword>
<evidence type="ECO:0000256" key="1">
    <source>
        <dbReference type="ARBA" id="ARBA00022737"/>
    </source>
</evidence>
<dbReference type="InterPro" id="IPR027417">
    <property type="entry name" value="P-loop_NTPase"/>
</dbReference>
<feature type="domain" description="Nephrocystin 3-like N-terminal" evidence="2">
    <location>
        <begin position="40"/>
        <end position="229"/>
    </location>
</feature>
<sequence length="356" mass="40741">MTRDESRAIAVREKSTRIISSLRYETMIDRREAIVSAYDGTLEWMFDESRSPFPRWLKEGHGLFWVSGKAGSGKSTLMKRVAEHPELATLSEIWAGLNAQVLQADFYFWFAGSPFQKSVKGLYQSVLYQILRACPELVQMVCLRRWKSPSVEVEDQEMWSEDELKQCLEILASHSLCGNVGGGSSRQQDLRFLFFIDGLDEFDGNHRQLLRILQRLGSGDNIKICVSSRPWNDFLQLDLPSSSIRLEDLTEEDIHTYVFDTLHELQRDIVGLGFGEHPSDEFDFLVNTIVSKAHGVFLWGFLVIRSVCDGLANGDSIAILQSRVDELPEDLIEYFKLMFKRISPTYRGLATQLLRL</sequence>
<accession>A0A9P4QCG2</accession>
<dbReference type="PANTHER" id="PTHR10039">
    <property type="entry name" value="AMELOGENIN"/>
    <property type="match status" value="1"/>
</dbReference>
<evidence type="ECO:0000313" key="3">
    <source>
        <dbReference type="EMBL" id="KAF2723849.1"/>
    </source>
</evidence>
<dbReference type="OrthoDB" id="443402at2759"/>
<organism evidence="3 4">
    <name type="scientific">Polychaeton citri CBS 116435</name>
    <dbReference type="NCBI Taxonomy" id="1314669"/>
    <lineage>
        <taxon>Eukaryota</taxon>
        <taxon>Fungi</taxon>
        <taxon>Dikarya</taxon>
        <taxon>Ascomycota</taxon>
        <taxon>Pezizomycotina</taxon>
        <taxon>Dothideomycetes</taxon>
        <taxon>Dothideomycetidae</taxon>
        <taxon>Capnodiales</taxon>
        <taxon>Capnodiaceae</taxon>
        <taxon>Polychaeton</taxon>
    </lineage>
</organism>
<dbReference type="Gene3D" id="3.40.50.300">
    <property type="entry name" value="P-loop containing nucleotide triphosphate hydrolases"/>
    <property type="match status" value="1"/>
</dbReference>
<protein>
    <recommendedName>
        <fullName evidence="2">Nephrocystin 3-like N-terminal domain-containing protein</fullName>
    </recommendedName>
</protein>
<name>A0A9P4QCG2_9PEZI</name>
<feature type="non-terminal residue" evidence="3">
    <location>
        <position position="356"/>
    </location>
</feature>
<dbReference type="PANTHER" id="PTHR10039:SF5">
    <property type="entry name" value="NACHT DOMAIN-CONTAINING PROTEIN"/>
    <property type="match status" value="1"/>
</dbReference>
<keyword evidence="4" id="KW-1185">Reference proteome</keyword>
<comment type="caution">
    <text evidence="3">The sequence shown here is derived from an EMBL/GenBank/DDBJ whole genome shotgun (WGS) entry which is preliminary data.</text>
</comment>
<evidence type="ECO:0000259" key="2">
    <source>
        <dbReference type="Pfam" id="PF24883"/>
    </source>
</evidence>
<dbReference type="Pfam" id="PF24883">
    <property type="entry name" value="NPHP3_N"/>
    <property type="match status" value="1"/>
</dbReference>
<dbReference type="InterPro" id="IPR056884">
    <property type="entry name" value="NPHP3-like_N"/>
</dbReference>